<dbReference type="PANTHER" id="PTHR13696">
    <property type="entry name" value="P-LOOP CONTAINING NUCLEOSIDE TRIPHOSPHATE HYDROLASE"/>
    <property type="match status" value="1"/>
</dbReference>
<dbReference type="Pfam" id="PF13614">
    <property type="entry name" value="AAA_31"/>
    <property type="match status" value="1"/>
</dbReference>
<comment type="caution">
    <text evidence="2">The sequence shown here is derived from an EMBL/GenBank/DDBJ whole genome shotgun (WGS) entry which is preliminary data.</text>
</comment>
<sequence length="275" mass="31180">MQIITLANLKGGVAKTTTAINLSLQLREKRKKVLCMDLDLNNNLTDFFLRGVREEELEERNVYHALLEQKEIGTCVYETRFPGIEVLPATLSLGKITEDLGSDPRVLGSFLEKLRRLEYDFVIIDTPVYLSLELRFALLVADMVLYPVRPSRWNFQGTKTLLEEIESIFEESSRNTALEKRDAGSSQIPSSVFCRQSSEPKTLLVPSIVSKGKKETERILSLRKKYEVSKTVVWKLSAIEAATETGKALKENTKGYELFEELTSEVLRSLQGGRK</sequence>
<protein>
    <submittedName>
        <fullName evidence="2">YhjQ protein</fullName>
    </submittedName>
</protein>
<evidence type="ECO:0000313" key="3">
    <source>
        <dbReference type="Proteomes" id="UP000011770"/>
    </source>
</evidence>
<accession>M3H1E4</accession>
<evidence type="ECO:0000313" key="2">
    <source>
        <dbReference type="EMBL" id="EMF82565.1"/>
    </source>
</evidence>
<dbReference type="InterPro" id="IPR050678">
    <property type="entry name" value="DNA_Partitioning_ATPase"/>
</dbReference>
<dbReference type="AlphaFoldDB" id="M3H1E4"/>
<reference evidence="2 3" key="1">
    <citation type="submission" date="2013-01" db="EMBL/GenBank/DDBJ databases">
        <authorList>
            <person name="Harkins D.M."/>
            <person name="Durkin A.S."/>
            <person name="Brinkac L.M."/>
            <person name="Haft D.H."/>
            <person name="Selengut J.D."/>
            <person name="Sanka R."/>
            <person name="DePew J."/>
            <person name="Purushe J."/>
            <person name="Tulsiani S.M."/>
            <person name="Graham G.C."/>
            <person name="Burns M.-A."/>
            <person name="Dohnt M.F."/>
            <person name="Smythe L.D."/>
            <person name="McKay D.B."/>
            <person name="Craig S.B."/>
            <person name="Vinetz J.M."/>
            <person name="Sutton G.G."/>
            <person name="Nierman W.C."/>
            <person name="Fouts D.E."/>
        </authorList>
    </citation>
    <scope>NUCLEOTIDE SEQUENCE [LARGE SCALE GENOMIC DNA]</scope>
    <source>
        <strain evidence="2 3">LT2116</strain>
    </source>
</reference>
<name>M3H1E4_9LEPT</name>
<dbReference type="SUPFAM" id="SSF52540">
    <property type="entry name" value="P-loop containing nucleoside triphosphate hydrolases"/>
    <property type="match status" value="1"/>
</dbReference>
<evidence type="ECO:0000259" key="1">
    <source>
        <dbReference type="Pfam" id="PF13614"/>
    </source>
</evidence>
<dbReference type="InterPro" id="IPR025669">
    <property type="entry name" value="AAA_dom"/>
</dbReference>
<dbReference type="InterPro" id="IPR027417">
    <property type="entry name" value="P-loop_NTPase"/>
</dbReference>
<dbReference type="Gene3D" id="3.40.50.300">
    <property type="entry name" value="P-loop containing nucleotide triphosphate hydrolases"/>
    <property type="match status" value="1"/>
</dbReference>
<organism evidence="2 3">
    <name type="scientific">Leptospira weilii serovar Topaz str. LT2116</name>
    <dbReference type="NCBI Taxonomy" id="1088540"/>
    <lineage>
        <taxon>Bacteria</taxon>
        <taxon>Pseudomonadati</taxon>
        <taxon>Spirochaetota</taxon>
        <taxon>Spirochaetia</taxon>
        <taxon>Leptospirales</taxon>
        <taxon>Leptospiraceae</taxon>
        <taxon>Leptospira</taxon>
    </lineage>
</organism>
<dbReference type="PANTHER" id="PTHR13696:SF52">
    <property type="entry name" value="PARA FAMILY PROTEIN CT_582"/>
    <property type="match status" value="1"/>
</dbReference>
<feature type="domain" description="AAA" evidence="1">
    <location>
        <begin position="1"/>
        <end position="174"/>
    </location>
</feature>
<gene>
    <name evidence="2" type="ORF">LEP1GSC188_0559</name>
</gene>
<dbReference type="Proteomes" id="UP000011770">
    <property type="component" value="Unassembled WGS sequence"/>
</dbReference>
<dbReference type="EMBL" id="AHOR02000020">
    <property type="protein sequence ID" value="EMF82565.1"/>
    <property type="molecule type" value="Genomic_DNA"/>
</dbReference>
<dbReference type="CDD" id="cd02042">
    <property type="entry name" value="ParAB_family"/>
    <property type="match status" value="1"/>
</dbReference>
<proteinExistence type="predicted"/>